<feature type="compositionally biased region" description="Basic and acidic residues" evidence="2">
    <location>
        <begin position="69"/>
        <end position="95"/>
    </location>
</feature>
<feature type="compositionally biased region" description="Basic and acidic residues" evidence="2">
    <location>
        <begin position="320"/>
        <end position="331"/>
    </location>
</feature>
<feature type="compositionally biased region" description="Basic and acidic residues" evidence="2">
    <location>
        <begin position="551"/>
        <end position="565"/>
    </location>
</feature>
<dbReference type="STRING" id="857342.A0A2T3B2Y4"/>
<feature type="compositionally biased region" description="Polar residues" evidence="2">
    <location>
        <begin position="697"/>
        <end position="718"/>
    </location>
</feature>
<feature type="compositionally biased region" description="Basic and acidic residues" evidence="2">
    <location>
        <begin position="574"/>
        <end position="583"/>
    </location>
</feature>
<feature type="compositionally biased region" description="Polar residues" evidence="2">
    <location>
        <begin position="417"/>
        <end position="426"/>
    </location>
</feature>
<feature type="region of interest" description="Disordered" evidence="2">
    <location>
        <begin position="320"/>
        <end position="346"/>
    </location>
</feature>
<dbReference type="EMBL" id="KZ679010">
    <property type="protein sequence ID" value="PSS20007.1"/>
    <property type="molecule type" value="Genomic_DNA"/>
</dbReference>
<keyword evidence="4" id="KW-1185">Reference proteome</keyword>
<dbReference type="GO" id="GO:0005737">
    <property type="term" value="C:cytoplasm"/>
    <property type="evidence" value="ECO:0007669"/>
    <property type="project" value="TreeGrafter"/>
</dbReference>
<evidence type="ECO:0000313" key="4">
    <source>
        <dbReference type="Proteomes" id="UP000241818"/>
    </source>
</evidence>
<dbReference type="PANTHER" id="PTHR31315">
    <property type="entry name" value="PROTEIN SIP5"/>
    <property type="match status" value="1"/>
</dbReference>
<dbReference type="OrthoDB" id="21471at2759"/>
<feature type="compositionally biased region" description="Low complexity" evidence="2">
    <location>
        <begin position="194"/>
        <end position="235"/>
    </location>
</feature>
<dbReference type="RefSeq" id="XP_024721277.1">
    <property type="nucleotide sequence ID" value="XM_024863812.1"/>
</dbReference>
<feature type="compositionally biased region" description="Basic and acidic residues" evidence="2">
    <location>
        <begin position="7"/>
        <end position="23"/>
    </location>
</feature>
<dbReference type="AlphaFoldDB" id="A0A2T3B2Y4"/>
<feature type="compositionally biased region" description="Basic and acidic residues" evidence="2">
    <location>
        <begin position="776"/>
        <end position="791"/>
    </location>
</feature>
<gene>
    <name evidence="3" type="ORF">M430DRAFT_18191</name>
</gene>
<dbReference type="InParanoid" id="A0A2T3B2Y4"/>
<feature type="region of interest" description="Disordered" evidence="2">
    <location>
        <begin position="1"/>
        <end position="95"/>
    </location>
</feature>
<evidence type="ECO:0000256" key="1">
    <source>
        <dbReference type="ARBA" id="ARBA00010402"/>
    </source>
</evidence>
<feature type="compositionally biased region" description="Polar residues" evidence="2">
    <location>
        <begin position="834"/>
        <end position="846"/>
    </location>
</feature>
<dbReference type="Proteomes" id="UP000241818">
    <property type="component" value="Unassembled WGS sequence"/>
</dbReference>
<dbReference type="InterPro" id="IPR039301">
    <property type="entry name" value="Sip5/DA2"/>
</dbReference>
<dbReference type="PANTHER" id="PTHR31315:SF1">
    <property type="entry name" value="PROTEIN SIP5"/>
    <property type="match status" value="1"/>
</dbReference>
<evidence type="ECO:0000313" key="3">
    <source>
        <dbReference type="EMBL" id="PSS20007.1"/>
    </source>
</evidence>
<sequence length="884" mass="94773">MGNNSTRESRGRESPSSQGDRRHGLGSRTNSPADRHTPPVYGSRAAGRGSRPDLSVFGIGTGLNTSNIPERRETKQEKEARRLERERQARVEERERSIREEHVDGGYLVTMGVYTGIEDFNKAIVRQLMIERRIAPFWRGLNDFKEEWTEHQLVAAARGLPIPAADEIPQEESTRPISPESPHTSDPNLQNLTAPISSRSQSASSEASAALSPSHPAFSDPSSPSPSASTTQSSPLRPRTKILASLTTPSKGPPSMDMVPREIQLPKEPSVNGQAMEAFLYKDATECPICFLYYPPYLNKTRCCDQPICSECFVQIKRPDPHPPEHEHPDPSRSGAPSPEPPAESEALVSEPACCPYCQQPEFGVTYEPPPFRRGLAYPSPNNGLEVLSPAMSSSSSLNTPGSPPTLSPGPHKRRTTSLSANASTVITTDRVRPDWATKLANARSHLARRSAAATALHTAAYLMGNPSGDNRSFGFASRSRFGRNRGENSPGPSGSATPSHNPQEPASQAVTEQASPARREGHGGTRRRNRMDDLEEMMMMEAIRLSLAAEEERKKKSEKEAAKEAKKRAKAEKKKEKMEKKGVYGSGASSASGSALSLSLPGLGRRRGNSTASSLAREVTPENAEIPGSKGKAVDRGVVGAPATSAPIDFARAGSSTVQHGITGARQLDRGAPANTQESHQPLSSPTAPDRPSHLRQMSNASSPASSFNESIPSSLRNDPHPRGSSSTLDTQNSPNGNTVGNRSSVHEGGDSNGSAGSEPMFNFQSLAAMIGNEDGDKADATKHIEHGESGETPVMGAQEENSTSGLEDSTATLRVDGSNTMRIVPPDVGADRQTTMPWTPQSTAAPELVITPGTPAAMSHREEDAKQLGARGNAESTREIEQ</sequence>
<feature type="compositionally biased region" description="Polar residues" evidence="2">
    <location>
        <begin position="181"/>
        <end position="193"/>
    </location>
</feature>
<protein>
    <recommendedName>
        <fullName evidence="5">Protein sip5</fullName>
    </recommendedName>
</protein>
<feature type="region of interest" description="Disordered" evidence="2">
    <location>
        <begin position="387"/>
        <end position="426"/>
    </location>
</feature>
<comment type="similarity">
    <text evidence="1">Belongs to the SIP5 family.</text>
</comment>
<feature type="region of interest" description="Disordered" evidence="2">
    <location>
        <begin position="464"/>
        <end position="534"/>
    </location>
</feature>
<name>A0A2T3B2Y4_AMORE</name>
<feature type="region of interest" description="Disordered" evidence="2">
    <location>
        <begin position="551"/>
        <end position="884"/>
    </location>
</feature>
<feature type="region of interest" description="Disordered" evidence="2">
    <location>
        <begin position="170"/>
        <end position="239"/>
    </location>
</feature>
<feature type="compositionally biased region" description="Polar residues" evidence="2">
    <location>
        <begin position="675"/>
        <end position="688"/>
    </location>
</feature>
<feature type="compositionally biased region" description="Polar residues" evidence="2">
    <location>
        <begin position="725"/>
        <end position="745"/>
    </location>
</feature>
<evidence type="ECO:0000256" key="2">
    <source>
        <dbReference type="SAM" id="MobiDB-lite"/>
    </source>
</evidence>
<evidence type="ECO:0008006" key="5">
    <source>
        <dbReference type="Google" id="ProtNLM"/>
    </source>
</evidence>
<reference evidence="3 4" key="1">
    <citation type="journal article" date="2018" name="New Phytol.">
        <title>Comparative genomics and transcriptomics depict ericoid mycorrhizal fungi as versatile saprotrophs and plant mutualists.</title>
        <authorList>
            <person name="Martino E."/>
            <person name="Morin E."/>
            <person name="Grelet G.A."/>
            <person name="Kuo A."/>
            <person name="Kohler A."/>
            <person name="Daghino S."/>
            <person name="Barry K.W."/>
            <person name="Cichocki N."/>
            <person name="Clum A."/>
            <person name="Dockter R.B."/>
            <person name="Hainaut M."/>
            <person name="Kuo R.C."/>
            <person name="LaButti K."/>
            <person name="Lindahl B.D."/>
            <person name="Lindquist E.A."/>
            <person name="Lipzen A."/>
            <person name="Khouja H.R."/>
            <person name="Magnuson J."/>
            <person name="Murat C."/>
            <person name="Ohm R.A."/>
            <person name="Singer S.W."/>
            <person name="Spatafora J.W."/>
            <person name="Wang M."/>
            <person name="Veneault-Fourrey C."/>
            <person name="Henrissat B."/>
            <person name="Grigoriev I.V."/>
            <person name="Martin F.M."/>
            <person name="Perotto S."/>
        </authorList>
    </citation>
    <scope>NUCLEOTIDE SEQUENCE [LARGE SCALE GENOMIC DNA]</scope>
    <source>
        <strain evidence="3 4">ATCC 22711</strain>
    </source>
</reference>
<accession>A0A2T3B2Y4</accession>
<proteinExistence type="inferred from homology"/>
<feature type="compositionally biased region" description="Low complexity" evidence="2">
    <location>
        <begin position="587"/>
        <end position="604"/>
    </location>
</feature>
<feature type="compositionally biased region" description="Polar residues" evidence="2">
    <location>
        <begin position="491"/>
        <end position="515"/>
    </location>
</feature>
<feature type="compositionally biased region" description="Polar residues" evidence="2">
    <location>
        <begin position="801"/>
        <end position="823"/>
    </location>
</feature>
<dbReference type="CDD" id="cd24139">
    <property type="entry name" value="SIP5-like"/>
    <property type="match status" value="1"/>
</dbReference>
<organism evidence="3 4">
    <name type="scientific">Amorphotheca resinae ATCC 22711</name>
    <dbReference type="NCBI Taxonomy" id="857342"/>
    <lineage>
        <taxon>Eukaryota</taxon>
        <taxon>Fungi</taxon>
        <taxon>Dikarya</taxon>
        <taxon>Ascomycota</taxon>
        <taxon>Pezizomycotina</taxon>
        <taxon>Leotiomycetes</taxon>
        <taxon>Helotiales</taxon>
        <taxon>Amorphothecaceae</taxon>
        <taxon>Amorphotheca</taxon>
    </lineage>
</organism>
<dbReference type="FunCoup" id="A0A2T3B2Y4">
    <property type="interactions" value="43"/>
</dbReference>
<dbReference type="GeneID" id="36571893"/>